<dbReference type="GO" id="GO:0140097">
    <property type="term" value="F:catalytic activity, acting on DNA"/>
    <property type="evidence" value="ECO:0007669"/>
    <property type="project" value="UniProtKB-ARBA"/>
</dbReference>
<dbReference type="EMBL" id="FQYI01000008">
    <property type="protein sequence ID" value="SHJ03997.1"/>
    <property type="molecule type" value="Genomic_DNA"/>
</dbReference>
<reference evidence="10 11" key="1">
    <citation type="submission" date="2016-11" db="EMBL/GenBank/DDBJ databases">
        <authorList>
            <person name="Jaros S."/>
            <person name="Januszkiewicz K."/>
            <person name="Wedrychowicz H."/>
        </authorList>
    </citation>
    <scope>NUCLEOTIDE SEQUENCE [LARGE SCALE GENOMIC DNA]</scope>
    <source>
        <strain evidence="10 11">DSM 25479</strain>
    </source>
</reference>
<keyword evidence="5 10" id="KW-0223">Dioxygenase</keyword>
<keyword evidence="7" id="KW-0408">Iron</keyword>
<gene>
    <name evidence="10" type="ORF">SAMN05443429_10822</name>
</gene>
<evidence type="ECO:0000256" key="6">
    <source>
        <dbReference type="ARBA" id="ARBA00023002"/>
    </source>
</evidence>
<evidence type="ECO:0000256" key="2">
    <source>
        <dbReference type="ARBA" id="ARBA00022723"/>
    </source>
</evidence>
<sequence length="193" mass="22522">MKNLLPKDGDAVYFGKVFSSEECEFWMDYLLREIPWRCDEVLMFGKTIFTKRKVAWFADWEMEYRYSGKTRRAEIFPEKLRELKTAAEEISGAKFNSCLLNLYQDGSQGMSWHSDDEKEMLHSTGIAALSFGAERKFVFRHKITKEKAEQVLENGSLLLMKGDTQKFWQHSLPISKKINAPRISLTFRTVAKI</sequence>
<dbReference type="SUPFAM" id="SSF51197">
    <property type="entry name" value="Clavaminate synthase-like"/>
    <property type="match status" value="1"/>
</dbReference>
<name>A0A1M6G2B0_9FLAO</name>
<dbReference type="InterPro" id="IPR037151">
    <property type="entry name" value="AlkB-like_sf"/>
</dbReference>
<keyword evidence="4" id="KW-0460">Magnesium</keyword>
<dbReference type="GO" id="GO:0016787">
    <property type="term" value="F:hydrolase activity"/>
    <property type="evidence" value="ECO:0007669"/>
    <property type="project" value="UniProtKB-ARBA"/>
</dbReference>
<dbReference type="GO" id="GO:0051213">
    <property type="term" value="F:dioxygenase activity"/>
    <property type="evidence" value="ECO:0007669"/>
    <property type="project" value="UniProtKB-KW"/>
</dbReference>
<evidence type="ECO:0000256" key="8">
    <source>
        <dbReference type="ARBA" id="ARBA00023204"/>
    </source>
</evidence>
<dbReference type="InterPro" id="IPR032854">
    <property type="entry name" value="ALKBH3"/>
</dbReference>
<dbReference type="PANTHER" id="PTHR31212">
    <property type="entry name" value="ALPHA-KETOGLUTARATE-DEPENDENT DIOXYGENASE ALKB HOMOLOG 3"/>
    <property type="match status" value="1"/>
</dbReference>
<evidence type="ECO:0000313" key="10">
    <source>
        <dbReference type="EMBL" id="SHJ03997.1"/>
    </source>
</evidence>
<dbReference type="PROSITE" id="PS51471">
    <property type="entry name" value="FE2OG_OXY"/>
    <property type="match status" value="1"/>
</dbReference>
<organism evidence="10 11">
    <name type="scientific">Cruoricaptor ignavus</name>
    <dbReference type="NCBI Taxonomy" id="1118202"/>
    <lineage>
        <taxon>Bacteria</taxon>
        <taxon>Pseudomonadati</taxon>
        <taxon>Bacteroidota</taxon>
        <taxon>Flavobacteriia</taxon>
        <taxon>Flavobacteriales</taxon>
        <taxon>Weeksellaceae</taxon>
        <taxon>Cruoricaptor</taxon>
    </lineage>
</organism>
<dbReference type="GO" id="GO:0046872">
    <property type="term" value="F:metal ion binding"/>
    <property type="evidence" value="ECO:0007669"/>
    <property type="project" value="UniProtKB-KW"/>
</dbReference>
<proteinExistence type="predicted"/>
<evidence type="ECO:0000256" key="7">
    <source>
        <dbReference type="ARBA" id="ARBA00023004"/>
    </source>
</evidence>
<dbReference type="InterPro" id="IPR027450">
    <property type="entry name" value="AlkB-like"/>
</dbReference>
<dbReference type="Gene3D" id="2.60.120.590">
    <property type="entry name" value="Alpha-ketoglutarate-dependent dioxygenase AlkB-like"/>
    <property type="match status" value="1"/>
</dbReference>
<evidence type="ECO:0000256" key="4">
    <source>
        <dbReference type="ARBA" id="ARBA00022842"/>
    </source>
</evidence>
<dbReference type="RefSeq" id="WP_260200701.1">
    <property type="nucleotide sequence ID" value="NZ_FQYI01000008.1"/>
</dbReference>
<evidence type="ECO:0000256" key="3">
    <source>
        <dbReference type="ARBA" id="ARBA00022763"/>
    </source>
</evidence>
<keyword evidence="2" id="KW-0479">Metal-binding</keyword>
<dbReference type="GO" id="GO:0032451">
    <property type="term" value="F:demethylase activity"/>
    <property type="evidence" value="ECO:0007669"/>
    <property type="project" value="UniProtKB-ARBA"/>
</dbReference>
<dbReference type="GO" id="GO:0016705">
    <property type="term" value="F:oxidoreductase activity, acting on paired donors, with incorporation or reduction of molecular oxygen"/>
    <property type="evidence" value="ECO:0007669"/>
    <property type="project" value="UniProtKB-ARBA"/>
</dbReference>
<dbReference type="GO" id="GO:0006307">
    <property type="term" value="P:DNA alkylation repair"/>
    <property type="evidence" value="ECO:0007669"/>
    <property type="project" value="InterPro"/>
</dbReference>
<keyword evidence="6" id="KW-0560">Oxidoreductase</keyword>
<keyword evidence="11" id="KW-1185">Reference proteome</keyword>
<feature type="domain" description="Fe2OG dioxygenase" evidence="9">
    <location>
        <begin position="94"/>
        <end position="191"/>
    </location>
</feature>
<evidence type="ECO:0000256" key="5">
    <source>
        <dbReference type="ARBA" id="ARBA00022964"/>
    </source>
</evidence>
<dbReference type="Proteomes" id="UP000184335">
    <property type="component" value="Unassembled WGS sequence"/>
</dbReference>
<keyword evidence="3" id="KW-0227">DNA damage</keyword>
<dbReference type="InterPro" id="IPR005123">
    <property type="entry name" value="Oxoglu/Fe-dep_dioxygenase_dom"/>
</dbReference>
<evidence type="ECO:0000259" key="9">
    <source>
        <dbReference type="PROSITE" id="PS51471"/>
    </source>
</evidence>
<evidence type="ECO:0000256" key="1">
    <source>
        <dbReference type="ARBA" id="ARBA00001954"/>
    </source>
</evidence>
<keyword evidence="8" id="KW-0234">DNA repair</keyword>
<protein>
    <submittedName>
        <fullName evidence="10">Alkylated DNA repair dioxygenase AlkB</fullName>
    </submittedName>
</protein>
<accession>A0A1M6G2B0</accession>
<dbReference type="FunFam" id="2.60.120.590:FF:000004">
    <property type="entry name" value="DNA oxidative demethylase ALKBH2"/>
    <property type="match status" value="1"/>
</dbReference>
<dbReference type="STRING" id="1118202.SAMN05443429_10822"/>
<dbReference type="Pfam" id="PF13532">
    <property type="entry name" value="2OG-FeII_Oxy_2"/>
    <property type="match status" value="1"/>
</dbReference>
<dbReference type="AlphaFoldDB" id="A0A1M6G2B0"/>
<dbReference type="PANTHER" id="PTHR31212:SF4">
    <property type="entry name" value="ALPHA-KETOGLUTARATE-DEPENDENT DIOXYGENASE ALKB HOMOLOG 3"/>
    <property type="match status" value="1"/>
</dbReference>
<evidence type="ECO:0000313" key="11">
    <source>
        <dbReference type="Proteomes" id="UP000184335"/>
    </source>
</evidence>
<comment type="cofactor">
    <cofactor evidence="1">
        <name>Fe(2+)</name>
        <dbReference type="ChEBI" id="CHEBI:29033"/>
    </cofactor>
</comment>